<keyword evidence="3 5" id="KW-0689">Ribosomal protein</keyword>
<comment type="similarity">
    <text evidence="5">Belongs to the bacterial ribosomal protein bL25 family.</text>
</comment>
<dbReference type="PANTHER" id="PTHR33284">
    <property type="entry name" value="RIBOSOMAL PROTEIN L25/GLN-TRNA SYNTHETASE, ANTI-CODON-BINDING DOMAIN-CONTAINING PROTEIN"/>
    <property type="match status" value="1"/>
</dbReference>
<dbReference type="InterPro" id="IPR011035">
    <property type="entry name" value="Ribosomal_bL25/Gln-tRNA_synth"/>
</dbReference>
<dbReference type="Gene3D" id="2.40.240.10">
    <property type="entry name" value="Ribosomal Protein L25, Chain P"/>
    <property type="match status" value="1"/>
</dbReference>
<dbReference type="SUPFAM" id="SSF50715">
    <property type="entry name" value="Ribosomal protein L25-like"/>
    <property type="match status" value="1"/>
</dbReference>
<dbReference type="EMBL" id="AP019379">
    <property type="protein sequence ID" value="BBI01125.1"/>
    <property type="molecule type" value="Genomic_DNA"/>
</dbReference>
<dbReference type="PANTHER" id="PTHR33284:SF1">
    <property type="entry name" value="RIBOSOMAL PROTEIN L25_GLN-TRNA SYNTHETASE, ANTI-CODON-BINDING DOMAIN-CONTAINING PROTEIN"/>
    <property type="match status" value="1"/>
</dbReference>
<dbReference type="InterPro" id="IPR020930">
    <property type="entry name" value="Ribosomal_uL5_bac-type"/>
</dbReference>
<keyword evidence="2 5" id="KW-0694">RNA-binding</keyword>
<gene>
    <name evidence="7" type="primary">rply</name>
    <name evidence="5" type="synonym">rplY</name>
    <name evidence="7" type="ORF">BUCNMO110</name>
</gene>
<dbReference type="GO" id="GO:0008097">
    <property type="term" value="F:5S rRNA binding"/>
    <property type="evidence" value="ECO:0007669"/>
    <property type="project" value="InterPro"/>
</dbReference>
<dbReference type="InterPro" id="IPR020056">
    <property type="entry name" value="Rbsml_bL25/Gln-tRNA_synth_N"/>
</dbReference>
<dbReference type="CDD" id="cd00495">
    <property type="entry name" value="Ribosomal_L25_TL5_CTC"/>
    <property type="match status" value="1"/>
</dbReference>
<dbReference type="AlphaFoldDB" id="A0A455T9Z0"/>
<evidence type="ECO:0000256" key="5">
    <source>
        <dbReference type="HAMAP-Rule" id="MF_01336"/>
    </source>
</evidence>
<evidence type="ECO:0000256" key="2">
    <source>
        <dbReference type="ARBA" id="ARBA00022884"/>
    </source>
</evidence>
<name>A0A455T9Z0_9GAMM</name>
<protein>
    <recommendedName>
        <fullName evidence="5">Large ribosomal subunit protein bL25</fullName>
    </recommendedName>
</protein>
<dbReference type="RefSeq" id="WP_158344647.1">
    <property type="nucleotide sequence ID" value="NZ_AP019379.1"/>
</dbReference>
<reference evidence="7 8" key="1">
    <citation type="journal article" date="2019" name="Proc. Natl. Acad. Sci. U.S.A.">
        <title>Exaggeration and cooption of innate immunity for social defense.</title>
        <authorList>
            <person name="Kutsukake M."/>
            <person name="Moriyama M."/>
            <person name="Shigenobu S."/>
            <person name="Meng X.-Y."/>
            <person name="Nikoh N."/>
            <person name="Noda C."/>
            <person name="Kobayashi S."/>
            <person name="Fukatsu T."/>
        </authorList>
    </citation>
    <scope>NUCLEOTIDE SEQUENCE [LARGE SCALE GENOMIC DNA]</scope>
    <source>
        <strain evidence="7 8">Nmo</strain>
    </source>
</reference>
<dbReference type="GO" id="GO:0003735">
    <property type="term" value="F:structural constituent of ribosome"/>
    <property type="evidence" value="ECO:0007669"/>
    <property type="project" value="InterPro"/>
</dbReference>
<keyword evidence="4 5" id="KW-0687">Ribonucleoprotein</keyword>
<dbReference type="OrthoDB" id="9806411at2"/>
<evidence type="ECO:0000259" key="6">
    <source>
        <dbReference type="Pfam" id="PF01386"/>
    </source>
</evidence>
<evidence type="ECO:0000313" key="8">
    <source>
        <dbReference type="Proteomes" id="UP000317544"/>
    </source>
</evidence>
<dbReference type="GO" id="GO:0006412">
    <property type="term" value="P:translation"/>
    <property type="evidence" value="ECO:0007669"/>
    <property type="project" value="UniProtKB-UniRule"/>
</dbReference>
<dbReference type="InterPro" id="IPR020055">
    <property type="entry name" value="Ribosomal_bL25_short"/>
</dbReference>
<comment type="function">
    <text evidence="5">This is one of the proteins that binds to the 5S RNA in the ribosome where it forms part of the central protuberance.</text>
</comment>
<dbReference type="HAMAP" id="MF_01336">
    <property type="entry name" value="Ribosomal_bL25"/>
    <property type="match status" value="1"/>
</dbReference>
<dbReference type="GO" id="GO:0022625">
    <property type="term" value="C:cytosolic large ribosomal subunit"/>
    <property type="evidence" value="ECO:0007669"/>
    <property type="project" value="TreeGrafter"/>
</dbReference>
<evidence type="ECO:0000313" key="7">
    <source>
        <dbReference type="EMBL" id="BBI01125.1"/>
    </source>
</evidence>
<dbReference type="NCBIfam" id="NF004612">
    <property type="entry name" value="PRK05943.1"/>
    <property type="match status" value="1"/>
</dbReference>
<keyword evidence="1 5" id="KW-0699">rRNA-binding</keyword>
<dbReference type="Proteomes" id="UP000317544">
    <property type="component" value="Chromosome"/>
</dbReference>
<evidence type="ECO:0000256" key="1">
    <source>
        <dbReference type="ARBA" id="ARBA00022730"/>
    </source>
</evidence>
<proteinExistence type="inferred from homology"/>
<evidence type="ECO:0000256" key="3">
    <source>
        <dbReference type="ARBA" id="ARBA00022980"/>
    </source>
</evidence>
<comment type="subunit">
    <text evidence="5">Part of the 50S ribosomal subunit; part of the 5S rRNA/L5/L18/L25 subcomplex. Contacts the 5S rRNA. Binds to the 5S rRNA independently of L5 and L18.</text>
</comment>
<sequence length="97" mass="11518">MLTLHAEIRKKTGKSSSRRLRKIYNKFPGIIYGTEKPSLHITIDHNEVINLQLNSTIYKKDLNIKLNNKKYLVKIKSIQRHPYKLKILHIDFLYSKN</sequence>
<evidence type="ECO:0000256" key="4">
    <source>
        <dbReference type="ARBA" id="ARBA00023274"/>
    </source>
</evidence>
<dbReference type="FunFam" id="2.40.240.10:FF:000002">
    <property type="entry name" value="50S ribosomal protein L25"/>
    <property type="match status" value="1"/>
</dbReference>
<keyword evidence="8" id="KW-1185">Reference proteome</keyword>
<dbReference type="InterPro" id="IPR029751">
    <property type="entry name" value="Ribosomal_L25_dom"/>
</dbReference>
<accession>A0A455T9Z0</accession>
<feature type="domain" description="Large ribosomal subunit protein bL25 L25" evidence="6">
    <location>
        <begin position="4"/>
        <end position="92"/>
    </location>
</feature>
<organism evidence="7 8">
    <name type="scientific">Buchnera aphidicola</name>
    <name type="common">Nipponaphis monzeni</name>
    <dbReference type="NCBI Taxonomy" id="2495405"/>
    <lineage>
        <taxon>Bacteria</taxon>
        <taxon>Pseudomonadati</taxon>
        <taxon>Pseudomonadota</taxon>
        <taxon>Gammaproteobacteria</taxon>
        <taxon>Enterobacterales</taxon>
        <taxon>Erwiniaceae</taxon>
        <taxon>Buchnera</taxon>
    </lineage>
</organism>
<dbReference type="Pfam" id="PF01386">
    <property type="entry name" value="Ribosomal_L25p"/>
    <property type="match status" value="1"/>
</dbReference>